<dbReference type="InterPro" id="IPR005835">
    <property type="entry name" value="NTP_transferase_dom"/>
</dbReference>
<gene>
    <name evidence="2" type="ORF">D0433_04360</name>
</gene>
<dbReference type="Pfam" id="PF00483">
    <property type="entry name" value="NTP_transferase"/>
    <property type="match status" value="1"/>
</dbReference>
<keyword evidence="2" id="KW-0548">Nucleotidyltransferase</keyword>
<dbReference type="EMBL" id="PHFL01000028">
    <property type="protein sequence ID" value="RFM24731.1"/>
    <property type="molecule type" value="Genomic_DNA"/>
</dbReference>
<feature type="domain" description="Nucleotidyl transferase" evidence="1">
    <location>
        <begin position="2"/>
        <end position="234"/>
    </location>
</feature>
<keyword evidence="2" id="KW-0808">Transferase</keyword>
<dbReference type="AlphaFoldDB" id="A0A395M235"/>
<dbReference type="Proteomes" id="UP000266389">
    <property type="component" value="Unassembled WGS sequence"/>
</dbReference>
<dbReference type="InterPro" id="IPR005908">
    <property type="entry name" value="G1P_thy_trans_l"/>
</dbReference>
<dbReference type="EC" id="2.7.7.24" evidence="2"/>
<proteinExistence type="predicted"/>
<sequence>MKALITSGGHGTRLRPITYTQNKHLIPIANKPMLHYAIEAVAAAGIKEVGIVTNAQSKDVEEAIGTGDAFGVKITYIPQEAPLGLAHAIKISEDFIKREPFIFYLGDNMLVGGVKRFIDEFHSQRSNCHLTLAKVKDPHRFGVPELKGQRIVSIEEKPKVPKSNYAVAGIYIYDECIFEAVHAISPSARGELEISDAHQYLIDKNYRITYSEITGWWKDTGQPYDLLEANRLVLENQDTCIEGEVDMDSTVTGRVVIGRGTKIQNSVLRGPCIIGKNCLIKDSYIGPFTSIYDDCFIKKSEIEFSIVLKNCRIEDVGIRIEESLLGNNVQIVNSTKKPKTNRFMLGDQSRVEVV</sequence>
<protein>
    <submittedName>
        <fullName evidence="2">Glucose-1-phosphate thymidylyltransferase</fullName>
        <ecNumber evidence="2">2.7.7.24</ecNumber>
    </submittedName>
</protein>
<dbReference type="GO" id="GO:0008879">
    <property type="term" value="F:glucose-1-phosphate thymidylyltransferase activity"/>
    <property type="evidence" value="ECO:0007669"/>
    <property type="project" value="UniProtKB-EC"/>
</dbReference>
<evidence type="ECO:0000259" key="1">
    <source>
        <dbReference type="Pfam" id="PF00483"/>
    </source>
</evidence>
<dbReference type="PANTHER" id="PTHR42883">
    <property type="entry name" value="GLUCOSE-1-PHOSPHATE THYMIDYLTRANSFERASE"/>
    <property type="match status" value="1"/>
</dbReference>
<dbReference type="Gene3D" id="2.160.10.10">
    <property type="entry name" value="Hexapeptide repeat proteins"/>
    <property type="match status" value="1"/>
</dbReference>
<dbReference type="NCBIfam" id="TIGR01208">
    <property type="entry name" value="rmlA_long"/>
    <property type="match status" value="1"/>
</dbReference>
<comment type="caution">
    <text evidence="2">The sequence shown here is derived from an EMBL/GenBank/DDBJ whole genome shotgun (WGS) entry which is preliminary data.</text>
</comment>
<accession>A0A395M235</accession>
<dbReference type="SUPFAM" id="SSF53448">
    <property type="entry name" value="Nucleotide-diphospho-sugar transferases"/>
    <property type="match status" value="1"/>
</dbReference>
<organism evidence="2 3">
    <name type="scientific">Candidatus Thermochlorobacter aerophilus</name>
    <dbReference type="NCBI Taxonomy" id="1868324"/>
    <lineage>
        <taxon>Bacteria</taxon>
        <taxon>Pseudomonadati</taxon>
        <taxon>Chlorobiota</taxon>
        <taxon>Chlorobiia</taxon>
        <taxon>Chlorobiales</taxon>
        <taxon>Candidatus Thermochlorobacteriaceae</taxon>
        <taxon>Candidatus Thermochlorobacter</taxon>
    </lineage>
</organism>
<reference evidence="2 3" key="1">
    <citation type="journal article" date="2011" name="ISME J.">
        <title>Community ecology of hot spring cyanobacterial mats: predominant populations and their functional potential.</title>
        <authorList>
            <person name="Klatt C.G."/>
            <person name="Wood J.M."/>
            <person name="Rusch D.B."/>
            <person name="Bateson M.M."/>
            <person name="Hamamura N."/>
            <person name="Heidelberg J.F."/>
            <person name="Grossman A.R."/>
            <person name="Bhaya D."/>
            <person name="Cohan F.M."/>
            <person name="Kuhl M."/>
            <person name="Bryant D.A."/>
            <person name="Ward D.M."/>
        </authorList>
    </citation>
    <scope>NUCLEOTIDE SEQUENCE [LARGE SCALE GENOMIC DNA]</scope>
    <source>
        <strain evidence="2">OS</strain>
    </source>
</reference>
<dbReference type="InterPro" id="IPR029044">
    <property type="entry name" value="Nucleotide-diphossugar_trans"/>
</dbReference>
<dbReference type="PANTHER" id="PTHR42883:SF2">
    <property type="entry name" value="THYMIDYLYLTRANSFERASE"/>
    <property type="match status" value="1"/>
</dbReference>
<evidence type="ECO:0000313" key="3">
    <source>
        <dbReference type="Proteomes" id="UP000266389"/>
    </source>
</evidence>
<dbReference type="Gene3D" id="3.90.550.10">
    <property type="entry name" value="Spore Coat Polysaccharide Biosynthesis Protein SpsA, Chain A"/>
    <property type="match status" value="1"/>
</dbReference>
<dbReference type="CDD" id="cd04189">
    <property type="entry name" value="G1P_TT_long"/>
    <property type="match status" value="1"/>
</dbReference>
<evidence type="ECO:0000313" key="2">
    <source>
        <dbReference type="EMBL" id="RFM24731.1"/>
    </source>
</evidence>
<name>A0A395M235_9BACT</name>